<reference evidence="1 2" key="1">
    <citation type="submission" date="2019-08" db="EMBL/GenBank/DDBJ databases">
        <title>Deep-cultivation of Planctomycetes and their phenomic and genomic characterization uncovers novel biology.</title>
        <authorList>
            <person name="Wiegand S."/>
            <person name="Jogler M."/>
            <person name="Boedeker C."/>
            <person name="Pinto D."/>
            <person name="Vollmers J."/>
            <person name="Rivas-Marin E."/>
            <person name="Kohn T."/>
            <person name="Peeters S.H."/>
            <person name="Heuer A."/>
            <person name="Rast P."/>
            <person name="Oberbeckmann S."/>
            <person name="Bunk B."/>
            <person name="Jeske O."/>
            <person name="Meyerdierks A."/>
            <person name="Storesund J.E."/>
            <person name="Kallscheuer N."/>
            <person name="Luecker S."/>
            <person name="Lage O.M."/>
            <person name="Pohl T."/>
            <person name="Merkel B.J."/>
            <person name="Hornburger P."/>
            <person name="Mueller R.-W."/>
            <person name="Bruemmer F."/>
            <person name="Labrenz M."/>
            <person name="Spormann A.M."/>
            <person name="Op Den Camp H."/>
            <person name="Overmann J."/>
            <person name="Amann R."/>
            <person name="Jetten M.S.M."/>
            <person name="Mascher T."/>
            <person name="Medema M.H."/>
            <person name="Devos D.P."/>
            <person name="Kaster A.-K."/>
            <person name="Ovreas L."/>
            <person name="Rohde M."/>
            <person name="Galperin M.Y."/>
            <person name="Jogler C."/>
        </authorList>
    </citation>
    <scope>NUCLEOTIDE SEQUENCE [LARGE SCALE GENOMIC DNA]</scope>
    <source>
        <strain evidence="1 2">LF1</strain>
    </source>
</reference>
<sequence>MIEVPLVDGTIPHQVKGHFGAAKVVLVPRVQARYQSLGKPCVPFVKQPESAIF</sequence>
<dbReference type="EMBL" id="VRLW01000013">
    <property type="protein sequence ID" value="KAA1256907.1"/>
    <property type="molecule type" value="Genomic_DNA"/>
</dbReference>
<dbReference type="InterPro" id="IPR014721">
    <property type="entry name" value="Ribsml_uS5_D2-typ_fold_subgr"/>
</dbReference>
<protein>
    <submittedName>
        <fullName evidence="1">Uncharacterized protein</fullName>
    </submittedName>
</protein>
<dbReference type="Gene3D" id="3.30.230.10">
    <property type="match status" value="1"/>
</dbReference>
<organism evidence="1 2">
    <name type="scientific">Rubripirellula obstinata</name>
    <dbReference type="NCBI Taxonomy" id="406547"/>
    <lineage>
        <taxon>Bacteria</taxon>
        <taxon>Pseudomonadati</taxon>
        <taxon>Planctomycetota</taxon>
        <taxon>Planctomycetia</taxon>
        <taxon>Pirellulales</taxon>
        <taxon>Pirellulaceae</taxon>
        <taxon>Rubripirellula</taxon>
    </lineage>
</organism>
<evidence type="ECO:0000313" key="2">
    <source>
        <dbReference type="Proteomes" id="UP000322699"/>
    </source>
</evidence>
<accession>A0A5B1C743</accession>
<name>A0A5B1C743_9BACT</name>
<evidence type="ECO:0000313" key="1">
    <source>
        <dbReference type="EMBL" id="KAA1256907.1"/>
    </source>
</evidence>
<keyword evidence="2" id="KW-1185">Reference proteome</keyword>
<gene>
    <name evidence="1" type="ORF">LF1_57860</name>
</gene>
<proteinExistence type="predicted"/>
<dbReference type="Proteomes" id="UP000322699">
    <property type="component" value="Unassembled WGS sequence"/>
</dbReference>
<comment type="caution">
    <text evidence="1">The sequence shown here is derived from an EMBL/GenBank/DDBJ whole genome shotgun (WGS) entry which is preliminary data.</text>
</comment>
<dbReference type="AlphaFoldDB" id="A0A5B1C743"/>